<keyword evidence="2" id="KW-1133">Transmembrane helix</keyword>
<evidence type="ECO:0000256" key="2">
    <source>
        <dbReference type="SAM" id="Phobius"/>
    </source>
</evidence>
<comment type="caution">
    <text evidence="4">The sequence shown here is derived from an EMBL/GenBank/DDBJ whole genome shotgun (WGS) entry which is preliminary data.</text>
</comment>
<feature type="signal peptide" evidence="3">
    <location>
        <begin position="1"/>
        <end position="25"/>
    </location>
</feature>
<evidence type="ECO:0000256" key="1">
    <source>
        <dbReference type="SAM" id="MobiDB-lite"/>
    </source>
</evidence>
<name>A0A1Y1VJ10_9FUNG</name>
<reference evidence="4 5" key="1">
    <citation type="submission" date="2016-08" db="EMBL/GenBank/DDBJ databases">
        <title>Genomes of anaerobic fungi encode conserved fungal cellulosomes for biomass hydrolysis.</title>
        <authorList>
            <consortium name="DOE Joint Genome Institute"/>
            <person name="Haitjema C.H."/>
            <person name="Gilmore S.P."/>
            <person name="Henske J.K."/>
            <person name="Solomon K.V."/>
            <person name="De Groot R."/>
            <person name="Kuo A."/>
            <person name="Mondo S.J."/>
            <person name="Salamov A.A."/>
            <person name="Labutti K."/>
            <person name="Zhao Z."/>
            <person name="Chiniquy J."/>
            <person name="Barry K."/>
            <person name="Brewer H.M."/>
            <person name="Purvine S.O."/>
            <person name="Wright A.T."/>
            <person name="Boxma B."/>
            <person name="Van Alen T."/>
            <person name="Hackstein J.H."/>
            <person name="Baker S.E."/>
            <person name="Grigoriev I.V."/>
            <person name="O'Malley M.A."/>
        </authorList>
    </citation>
    <scope>NUCLEOTIDE SEQUENCE [LARGE SCALE GENOMIC DNA]</scope>
    <source>
        <strain evidence="5">finn</strain>
    </source>
</reference>
<feature type="compositionally biased region" description="Basic residues" evidence="1">
    <location>
        <begin position="471"/>
        <end position="483"/>
    </location>
</feature>
<evidence type="ECO:0008006" key="6">
    <source>
        <dbReference type="Google" id="ProtNLM"/>
    </source>
</evidence>
<evidence type="ECO:0000256" key="3">
    <source>
        <dbReference type="SAM" id="SignalP"/>
    </source>
</evidence>
<proteinExistence type="predicted"/>
<feature type="chain" id="PRO_5012214749" description="Fibronectin type-III domain-containing protein" evidence="3">
    <location>
        <begin position="26"/>
        <end position="509"/>
    </location>
</feature>
<evidence type="ECO:0000313" key="4">
    <source>
        <dbReference type="EMBL" id="ORX57159.1"/>
    </source>
</evidence>
<evidence type="ECO:0000313" key="5">
    <source>
        <dbReference type="Proteomes" id="UP000193719"/>
    </source>
</evidence>
<feature type="region of interest" description="Disordered" evidence="1">
    <location>
        <begin position="61"/>
        <end position="93"/>
    </location>
</feature>
<protein>
    <recommendedName>
        <fullName evidence="6">Fibronectin type-III domain-containing protein</fullName>
    </recommendedName>
</protein>
<keyword evidence="3" id="KW-0732">Signal</keyword>
<organism evidence="4 5">
    <name type="scientific">Piromyces finnis</name>
    <dbReference type="NCBI Taxonomy" id="1754191"/>
    <lineage>
        <taxon>Eukaryota</taxon>
        <taxon>Fungi</taxon>
        <taxon>Fungi incertae sedis</taxon>
        <taxon>Chytridiomycota</taxon>
        <taxon>Chytridiomycota incertae sedis</taxon>
        <taxon>Neocallimastigomycetes</taxon>
        <taxon>Neocallimastigales</taxon>
        <taxon>Neocallimastigaceae</taxon>
        <taxon>Piromyces</taxon>
    </lineage>
</organism>
<reference evidence="4 5" key="2">
    <citation type="submission" date="2016-08" db="EMBL/GenBank/DDBJ databases">
        <title>Pervasive Adenine N6-methylation of Active Genes in Fungi.</title>
        <authorList>
            <consortium name="DOE Joint Genome Institute"/>
            <person name="Mondo S.J."/>
            <person name="Dannebaum R.O."/>
            <person name="Kuo R.C."/>
            <person name="Labutti K."/>
            <person name="Haridas S."/>
            <person name="Kuo A."/>
            <person name="Salamov A."/>
            <person name="Ahrendt S.R."/>
            <person name="Lipzen A."/>
            <person name="Sullivan W."/>
            <person name="Andreopoulos W.B."/>
            <person name="Clum A."/>
            <person name="Lindquist E."/>
            <person name="Daum C."/>
            <person name="Ramamoorthy G.K."/>
            <person name="Gryganskyi A."/>
            <person name="Culley D."/>
            <person name="Magnuson J.K."/>
            <person name="James T.Y."/>
            <person name="O'Malley M.A."/>
            <person name="Stajich J.E."/>
            <person name="Spatafora J.W."/>
            <person name="Visel A."/>
            <person name="Grigoriev I.V."/>
        </authorList>
    </citation>
    <scope>NUCLEOTIDE SEQUENCE [LARGE SCALE GENOMIC DNA]</scope>
    <source>
        <strain evidence="5">finn</strain>
    </source>
</reference>
<feature type="region of interest" description="Disordered" evidence="1">
    <location>
        <begin position="455"/>
        <end position="494"/>
    </location>
</feature>
<gene>
    <name evidence="4" type="ORF">BCR36DRAFT_345072</name>
</gene>
<feature type="compositionally biased region" description="Polar residues" evidence="1">
    <location>
        <begin position="61"/>
        <end position="89"/>
    </location>
</feature>
<dbReference type="Proteomes" id="UP000193719">
    <property type="component" value="Unassembled WGS sequence"/>
</dbReference>
<feature type="compositionally biased region" description="Low complexity" evidence="1">
    <location>
        <begin position="455"/>
        <end position="464"/>
    </location>
</feature>
<keyword evidence="5" id="KW-1185">Reference proteome</keyword>
<dbReference type="EMBL" id="MCFH01000006">
    <property type="protein sequence ID" value="ORX57159.1"/>
    <property type="molecule type" value="Genomic_DNA"/>
</dbReference>
<sequence>MNLINMNLFILLFIFSVTIISSANSQQYNSQPYFNPSVYQKNIVSENNAVNTQTDTQIEINRQSSSSTDNYNQNQDNKIQENSSQDNHYQNQSSRIQNNNIQNSNIANNNVQGSPSQNDQSTTKQIVYSHVSNTRQNNGVKNNDNRTRVENISQDKTVRVEKAKAELIDKHQILKEDLTLVKWSEFDHHGFNITISTPNVFNEDSIVNIKWKTVDEFEPSSSIKIELHANLTRRDDYIAYPTTETIIIDDNIPSDINEVNWNPYIKFKKNEKYFIRVWAYTNNNTATMSGLCLWSVNTILVEDIEKVKTDNVEGNKNYFKTVGFPAIGALLCFTVIGHFVYESKKNNKYHNISGNNSDVDSHDGLNNYRGEQIYYDAIKVEESERNYSLPQPWELEAKRKLTLTRQNNQLSLSDGSDNYQRLIDGSDNYEDISVVLDEENNEPISLTIEKPSIPKLPKLPKYPIDNPLQNRQHHKHHHHHRHNSSVSSYDSRGNRKSLVDSIIISKNRN</sequence>
<keyword evidence="2" id="KW-0472">Membrane</keyword>
<accession>A0A1Y1VJ10</accession>
<keyword evidence="2" id="KW-0812">Transmembrane</keyword>
<feature type="transmembrane region" description="Helical" evidence="2">
    <location>
        <begin position="322"/>
        <end position="341"/>
    </location>
</feature>
<dbReference type="AlphaFoldDB" id="A0A1Y1VJ10"/>
<dbReference type="OrthoDB" id="2154762at2759"/>